<dbReference type="AlphaFoldDB" id="A0A9N7Z5J6"/>
<name>A0A9N7Z5J6_PLEPL</name>
<accession>A0A9N7Z5J6</accession>
<evidence type="ECO:0000313" key="1">
    <source>
        <dbReference type="EMBL" id="CAB1451051.1"/>
    </source>
</evidence>
<organism evidence="1 2">
    <name type="scientific">Pleuronectes platessa</name>
    <name type="common">European plaice</name>
    <dbReference type="NCBI Taxonomy" id="8262"/>
    <lineage>
        <taxon>Eukaryota</taxon>
        <taxon>Metazoa</taxon>
        <taxon>Chordata</taxon>
        <taxon>Craniata</taxon>
        <taxon>Vertebrata</taxon>
        <taxon>Euteleostomi</taxon>
        <taxon>Actinopterygii</taxon>
        <taxon>Neopterygii</taxon>
        <taxon>Teleostei</taxon>
        <taxon>Neoteleostei</taxon>
        <taxon>Acanthomorphata</taxon>
        <taxon>Carangaria</taxon>
        <taxon>Pleuronectiformes</taxon>
        <taxon>Pleuronectoidei</taxon>
        <taxon>Pleuronectidae</taxon>
        <taxon>Pleuronectes</taxon>
    </lineage>
</organism>
<proteinExistence type="predicted"/>
<dbReference type="EMBL" id="CADEAL010004074">
    <property type="protein sequence ID" value="CAB1451051.1"/>
    <property type="molecule type" value="Genomic_DNA"/>
</dbReference>
<comment type="caution">
    <text evidence="1">The sequence shown here is derived from an EMBL/GenBank/DDBJ whole genome shotgun (WGS) entry which is preliminary data.</text>
</comment>
<keyword evidence="2" id="KW-1185">Reference proteome</keyword>
<sequence length="112" mass="12925">MASSLLFQGQQLTAGVSDRPGDTTGVFICWQENNSRYFRMEPEMKHPEPWIHREAAVPERRPPPHGATRSHLFPYTLFPYTLFPYTLFPYTLFQGQSQFGSDWNQEPSGSKT</sequence>
<evidence type="ECO:0000313" key="2">
    <source>
        <dbReference type="Proteomes" id="UP001153269"/>
    </source>
</evidence>
<dbReference type="Proteomes" id="UP001153269">
    <property type="component" value="Unassembled WGS sequence"/>
</dbReference>
<protein>
    <submittedName>
        <fullName evidence="1">Uncharacterized protein</fullName>
    </submittedName>
</protein>
<reference evidence="1" key="1">
    <citation type="submission" date="2020-03" db="EMBL/GenBank/DDBJ databases">
        <authorList>
            <person name="Weist P."/>
        </authorList>
    </citation>
    <scope>NUCLEOTIDE SEQUENCE</scope>
</reference>
<gene>
    <name evidence="1" type="ORF">PLEPLA_LOCUS38744</name>
</gene>